<name>A0A9P1FIL5_9DINO</name>
<dbReference type="EMBL" id="CAMXCT010000335">
    <property type="protein sequence ID" value="CAI3977346.1"/>
    <property type="molecule type" value="Genomic_DNA"/>
</dbReference>
<evidence type="ECO:0000313" key="2">
    <source>
        <dbReference type="EMBL" id="CAI3977346.1"/>
    </source>
</evidence>
<dbReference type="OrthoDB" id="200996at2759"/>
<dbReference type="PROSITE" id="PS01159">
    <property type="entry name" value="WW_DOMAIN_1"/>
    <property type="match status" value="1"/>
</dbReference>
<gene>
    <name evidence="2" type="ORF">C1SCF055_LOCUS5494</name>
</gene>
<dbReference type="EMBL" id="CAMXCT030000335">
    <property type="protein sequence ID" value="CAL4764658.1"/>
    <property type="molecule type" value="Genomic_DNA"/>
</dbReference>
<evidence type="ECO:0000313" key="4">
    <source>
        <dbReference type="Proteomes" id="UP001152797"/>
    </source>
</evidence>
<evidence type="ECO:0000313" key="3">
    <source>
        <dbReference type="EMBL" id="CAL4764658.1"/>
    </source>
</evidence>
<dbReference type="InterPro" id="IPR036020">
    <property type="entry name" value="WW_dom_sf"/>
</dbReference>
<dbReference type="Proteomes" id="UP001152797">
    <property type="component" value="Unassembled WGS sequence"/>
</dbReference>
<reference evidence="3 4" key="2">
    <citation type="submission" date="2024-05" db="EMBL/GenBank/DDBJ databases">
        <authorList>
            <person name="Chen Y."/>
            <person name="Shah S."/>
            <person name="Dougan E. K."/>
            <person name="Thang M."/>
            <person name="Chan C."/>
        </authorList>
    </citation>
    <scope>NUCLEOTIDE SEQUENCE [LARGE SCALE GENOMIC DNA]</scope>
</reference>
<feature type="domain" description="WW" evidence="1">
    <location>
        <begin position="267"/>
        <end position="301"/>
    </location>
</feature>
<accession>A0A9P1FIL5</accession>
<keyword evidence="4" id="KW-1185">Reference proteome</keyword>
<dbReference type="InterPro" id="IPR001202">
    <property type="entry name" value="WW_dom"/>
</dbReference>
<dbReference type="SUPFAM" id="SSF51045">
    <property type="entry name" value="WW domain"/>
    <property type="match status" value="1"/>
</dbReference>
<organism evidence="2">
    <name type="scientific">Cladocopium goreaui</name>
    <dbReference type="NCBI Taxonomy" id="2562237"/>
    <lineage>
        <taxon>Eukaryota</taxon>
        <taxon>Sar</taxon>
        <taxon>Alveolata</taxon>
        <taxon>Dinophyceae</taxon>
        <taxon>Suessiales</taxon>
        <taxon>Symbiodiniaceae</taxon>
        <taxon>Cladocopium</taxon>
    </lineage>
</organism>
<dbReference type="AlphaFoldDB" id="A0A9P1FIL5"/>
<protein>
    <recommendedName>
        <fullName evidence="1">WW domain-containing protein</fullName>
    </recommendedName>
</protein>
<dbReference type="InterPro" id="IPR029063">
    <property type="entry name" value="SAM-dependent_MTases_sf"/>
</dbReference>
<comment type="caution">
    <text evidence="2">The sequence shown here is derived from an EMBL/GenBank/DDBJ whole genome shotgun (WGS) entry which is preliminary data.</text>
</comment>
<dbReference type="EMBL" id="CAMXCT020000335">
    <property type="protein sequence ID" value="CAL1130721.1"/>
    <property type="molecule type" value="Genomic_DNA"/>
</dbReference>
<evidence type="ECO:0000259" key="1">
    <source>
        <dbReference type="PROSITE" id="PS50020"/>
    </source>
</evidence>
<dbReference type="GO" id="GO:0031151">
    <property type="term" value="F:histone H3K79 methyltransferase activity"/>
    <property type="evidence" value="ECO:0007669"/>
    <property type="project" value="InterPro"/>
</dbReference>
<dbReference type="SMART" id="SM00456">
    <property type="entry name" value="WW"/>
    <property type="match status" value="2"/>
</dbReference>
<dbReference type="Gene3D" id="3.40.50.150">
    <property type="entry name" value="Vaccinia Virus protein VP39"/>
    <property type="match status" value="1"/>
</dbReference>
<dbReference type="Gene3D" id="2.20.70.10">
    <property type="match status" value="1"/>
</dbReference>
<dbReference type="SUPFAM" id="SSF53335">
    <property type="entry name" value="S-adenosyl-L-methionine-dependent methyltransferases"/>
    <property type="match status" value="1"/>
</dbReference>
<dbReference type="Pfam" id="PF00397">
    <property type="entry name" value="WW"/>
    <property type="match status" value="1"/>
</dbReference>
<dbReference type="Pfam" id="PF08123">
    <property type="entry name" value="DOT1"/>
    <property type="match status" value="1"/>
</dbReference>
<dbReference type="PROSITE" id="PS50020">
    <property type="entry name" value="WW_DOMAIN_2"/>
    <property type="match status" value="1"/>
</dbReference>
<proteinExistence type="predicted"/>
<dbReference type="InterPro" id="IPR025789">
    <property type="entry name" value="DOT1_dom"/>
</dbReference>
<reference evidence="2" key="1">
    <citation type="submission" date="2022-10" db="EMBL/GenBank/DDBJ databases">
        <authorList>
            <person name="Chen Y."/>
            <person name="Dougan E. K."/>
            <person name="Chan C."/>
            <person name="Rhodes N."/>
            <person name="Thang M."/>
        </authorList>
    </citation>
    <scope>NUCLEOTIDE SEQUENCE</scope>
</reference>
<sequence length="352" mass="39917">MAVPVAGPGLPTPKEVLQRLVKAFGETKVGETGYNLAATRCLSEAEKAEARRQGSSLLYGEMLPDGVSKALDLKRLGQALGENSTILELGMGSGTVAMQMFLQCPSVRKVVGVEVVRSRYSIAEAALQRLAQEEPEQWRITDHVAGEKISLEGGGRVLQCHCADFFSLGLDLVRQCNVIFFAVNIPWKLFPKLSQRFTEVKEGCRLFTYHRLDTVWWTEEPCPFHQVEVNVPESDTFSTSWSPQGFRFYVYVCDRSRDASIKVDPRNETFSEWQVMWDEPSKCYFFHNQETESSQWEMPRTAGAWQVHWSEEYDAWFFVHGISGHSQWEAPKCLADLGWSWAYGTSAETQVF</sequence>
<dbReference type="CDD" id="cd00201">
    <property type="entry name" value="WW"/>
    <property type="match status" value="1"/>
</dbReference>